<protein>
    <submittedName>
        <fullName evidence="2">Exporter of polyketide antibiotics</fullName>
    </submittedName>
</protein>
<feature type="transmembrane region" description="Helical" evidence="1">
    <location>
        <begin position="446"/>
        <end position="465"/>
    </location>
</feature>
<comment type="caution">
    <text evidence="2">The sequence shown here is derived from an EMBL/GenBank/DDBJ whole genome shotgun (WGS) entry which is preliminary data.</text>
</comment>
<feature type="transmembrane region" description="Helical" evidence="1">
    <location>
        <begin position="155"/>
        <end position="179"/>
    </location>
</feature>
<feature type="transmembrane region" description="Helical" evidence="1">
    <location>
        <begin position="123"/>
        <end position="149"/>
    </location>
</feature>
<feature type="transmembrane region" description="Helical" evidence="1">
    <location>
        <begin position="404"/>
        <end position="426"/>
    </location>
</feature>
<accession>A0A8J4DNZ5</accession>
<proteinExistence type="predicted"/>
<feature type="transmembrane region" description="Helical" evidence="1">
    <location>
        <begin position="477"/>
        <end position="495"/>
    </location>
</feature>
<evidence type="ECO:0000313" key="2">
    <source>
        <dbReference type="EMBL" id="GIJ44979.1"/>
    </source>
</evidence>
<feature type="transmembrane region" description="Helical" evidence="1">
    <location>
        <begin position="186"/>
        <end position="203"/>
    </location>
</feature>
<keyword evidence="1" id="KW-0472">Membrane</keyword>
<dbReference type="Proteomes" id="UP000619260">
    <property type="component" value="Unassembled WGS sequence"/>
</dbReference>
<feature type="transmembrane region" description="Helical" evidence="1">
    <location>
        <begin position="350"/>
        <end position="371"/>
    </location>
</feature>
<keyword evidence="3" id="KW-1185">Reference proteome</keyword>
<sequence>MSAFTGTWRLVRLALRRDRIQLPVWILGITVMLSSSLASLAKTYPTEAERATVLKTAANTPTILVLRGPPTGTGEGQLYAFQLIAFLCVLAAFMSTLAVVRHTRQNEETGRAEMIGATVVGRFAPLTAALTVVILSNALLGVLITGVLAGDGQDAQGAAVFATGLALNGIAFAGIAAFAAQLTDSARSANGIAAAAIGVAYALRGAGDALGDVHADGIRITSAWPSWTNPIGWAQQAFPFDANRWWVLLLPLALFAIGTGTAFAISEHRDWGTGLLPSRPGPAKAPRALLSPVGLAWRLQRGILLGWAIGIVALAAGVGTLTDALREAMEDNANANDLIRRLGNSTTADLITAFYSSMATVTGLIVAGYVVQATLRLRTEEAAGHLEPVLATATARYRWLAAHLACAVLGSGAILLASGAAMALGASKASGDLGESMGELVPALLVQWPATLVFAGIVVAVFGVLPRYTIALGSTAFVLSLVFGLFGGLLDLPQAVRDLSPFSHVPALPAVDVSWTPVVLMTAAAVVSAAGGAVAFRRRDLST</sequence>
<evidence type="ECO:0000313" key="3">
    <source>
        <dbReference type="Proteomes" id="UP000619260"/>
    </source>
</evidence>
<reference evidence="2" key="1">
    <citation type="submission" date="2021-01" db="EMBL/GenBank/DDBJ databases">
        <title>Whole genome shotgun sequence of Virgisporangium aliadipatigenens NBRC 105644.</title>
        <authorList>
            <person name="Komaki H."/>
            <person name="Tamura T."/>
        </authorList>
    </citation>
    <scope>NUCLEOTIDE SEQUENCE</scope>
    <source>
        <strain evidence="2">NBRC 105644</strain>
    </source>
</reference>
<feature type="transmembrane region" description="Helical" evidence="1">
    <location>
        <begin position="245"/>
        <end position="265"/>
    </location>
</feature>
<dbReference type="AlphaFoldDB" id="A0A8J4DNZ5"/>
<keyword evidence="1" id="KW-0812">Transmembrane</keyword>
<feature type="transmembrane region" description="Helical" evidence="1">
    <location>
        <begin position="303"/>
        <end position="322"/>
    </location>
</feature>
<evidence type="ECO:0000256" key="1">
    <source>
        <dbReference type="SAM" id="Phobius"/>
    </source>
</evidence>
<keyword evidence="1" id="KW-1133">Transmembrane helix</keyword>
<gene>
    <name evidence="2" type="ORF">Val02_18650</name>
</gene>
<feature type="transmembrane region" description="Helical" evidence="1">
    <location>
        <begin position="20"/>
        <end position="41"/>
    </location>
</feature>
<dbReference type="EMBL" id="BOPF01000005">
    <property type="protein sequence ID" value="GIJ44979.1"/>
    <property type="molecule type" value="Genomic_DNA"/>
</dbReference>
<feature type="transmembrane region" description="Helical" evidence="1">
    <location>
        <begin position="515"/>
        <end position="536"/>
    </location>
</feature>
<organism evidence="2 3">
    <name type="scientific">Virgisporangium aliadipatigenens</name>
    <dbReference type="NCBI Taxonomy" id="741659"/>
    <lineage>
        <taxon>Bacteria</taxon>
        <taxon>Bacillati</taxon>
        <taxon>Actinomycetota</taxon>
        <taxon>Actinomycetes</taxon>
        <taxon>Micromonosporales</taxon>
        <taxon>Micromonosporaceae</taxon>
        <taxon>Virgisporangium</taxon>
    </lineage>
</organism>
<feature type="transmembrane region" description="Helical" evidence="1">
    <location>
        <begin position="79"/>
        <end position="102"/>
    </location>
</feature>
<name>A0A8J4DNZ5_9ACTN</name>